<name>A0A914NSS0_MELIC</name>
<keyword evidence="1" id="KW-0175">Coiled coil</keyword>
<dbReference type="WBParaSite" id="Minc3s10050g43748">
    <property type="protein sequence ID" value="Minc3s10050g43748"/>
    <property type="gene ID" value="Minc3s10050g43748"/>
</dbReference>
<keyword evidence="3" id="KW-1185">Reference proteome</keyword>
<dbReference type="AlphaFoldDB" id="A0A914NSS0"/>
<feature type="coiled-coil region" evidence="1">
    <location>
        <begin position="286"/>
        <end position="313"/>
    </location>
</feature>
<feature type="compositionally biased region" description="Low complexity" evidence="2">
    <location>
        <begin position="149"/>
        <end position="159"/>
    </location>
</feature>
<organism evidence="3 4">
    <name type="scientific">Meloidogyne incognita</name>
    <name type="common">Southern root-knot nematode worm</name>
    <name type="synonym">Oxyuris incognita</name>
    <dbReference type="NCBI Taxonomy" id="6306"/>
    <lineage>
        <taxon>Eukaryota</taxon>
        <taxon>Metazoa</taxon>
        <taxon>Ecdysozoa</taxon>
        <taxon>Nematoda</taxon>
        <taxon>Chromadorea</taxon>
        <taxon>Rhabditida</taxon>
        <taxon>Tylenchina</taxon>
        <taxon>Tylenchomorpha</taxon>
        <taxon>Tylenchoidea</taxon>
        <taxon>Meloidogynidae</taxon>
        <taxon>Meloidogyninae</taxon>
        <taxon>Meloidogyne</taxon>
        <taxon>Meloidogyne incognita group</taxon>
    </lineage>
</organism>
<evidence type="ECO:0000256" key="2">
    <source>
        <dbReference type="SAM" id="MobiDB-lite"/>
    </source>
</evidence>
<sequence>MVNHQPTEIPTTSKENLNNSKHDCKNCCPHCELFCNEMRQSMTRLDNKLDRLSEQLAQIVGVVVGFHSTDNNNGLSNILEVNNLQNGNSSCSFPPSQQPKVSSTKESNQQQTENCNPLSQAIINSSSRSTSPQSIIDEREEGGGGGRGNLKINGNLNIGSRKRKRDVNSRKQSTTTIKKGMATMQLPAELIGILPQQQQQPSTTEEQLNSFQFSSSDHLQNISSTDLLNSKSTTDELLAHLLSMSATTTTNIPQSNPSSPSITTTTIPQPPPLPSQTPTSLYQILFQTKEENFEENQNNFENLEEENNVVECSPQEENCSLEIPQTSNLLAGLFGNGNIEDFGGLVVKSEITDNDNEYNNILADTSSGSPQIENQ</sequence>
<evidence type="ECO:0000256" key="1">
    <source>
        <dbReference type="SAM" id="Coils"/>
    </source>
</evidence>
<evidence type="ECO:0000313" key="3">
    <source>
        <dbReference type="Proteomes" id="UP000887563"/>
    </source>
</evidence>
<feature type="compositionally biased region" description="Low complexity" evidence="2">
    <location>
        <begin position="249"/>
        <end position="267"/>
    </location>
</feature>
<accession>A0A914NSS0</accession>
<proteinExistence type="predicted"/>
<feature type="compositionally biased region" description="Polar residues" evidence="2">
    <location>
        <begin position="89"/>
        <end position="118"/>
    </location>
</feature>
<dbReference type="Proteomes" id="UP000887563">
    <property type="component" value="Unplaced"/>
</dbReference>
<feature type="region of interest" description="Disordered" evidence="2">
    <location>
        <begin position="249"/>
        <end position="277"/>
    </location>
</feature>
<reference evidence="4" key="1">
    <citation type="submission" date="2022-11" db="UniProtKB">
        <authorList>
            <consortium name="WormBaseParasite"/>
        </authorList>
    </citation>
    <scope>IDENTIFICATION</scope>
</reference>
<feature type="region of interest" description="Disordered" evidence="2">
    <location>
        <begin position="89"/>
        <end position="175"/>
    </location>
</feature>
<feature type="compositionally biased region" description="Low complexity" evidence="2">
    <location>
        <begin position="119"/>
        <end position="135"/>
    </location>
</feature>
<protein>
    <submittedName>
        <fullName evidence="4">Uncharacterized protein</fullName>
    </submittedName>
</protein>
<evidence type="ECO:0000313" key="4">
    <source>
        <dbReference type="WBParaSite" id="Minc3s10050g43748"/>
    </source>
</evidence>